<dbReference type="Pfam" id="PF01753">
    <property type="entry name" value="zf-MYND"/>
    <property type="match status" value="1"/>
</dbReference>
<sequence>MTLLTHPSSIGSDFVVNLFQSSLADPHEPQHCASCLIGCIIVLFHPSVGMQNYEALRVEHPAFLDACARFITVPRSDEENDRLQAQMSVCSCDLSDERVAQMHQKASKSADCSYKHLGWMLACQVHNVLQPVRDEGNLHKVERNQQRAERRGKSVPWPRSPRDVLPYGAEASIAALAVWIEFSVPNSIWLGLFASIIELFKKEVVLPIISSPTLPGKFVGIAEIPFFMLRGDIPSTAGPEEIVRQMKRGAVLYKMLVNFFDKAECRILFERGNAQFASDSSDRNLLSVCRDALAILPILAEIVPPYSEAALDIQHCTQDYTLTGVGLISYLDLPADAAKYGAEIAAAADKLREMERNSPEYTAYVAFMRLWTAERCWAPGCRATFAGAGRAFPACAGCARVTYCSKACQASAWKHPDAPHRAVCKKAKYIAGATGLAPKPDGEGLTLFQVTCVLRNVDRTILEEFSAHFEKLQQTVSFANLVADAASASTGPIESEQTSHPNDVTLAIADDSLGA</sequence>
<comment type="caution">
    <text evidence="6">The sequence shown here is derived from an EMBL/GenBank/DDBJ whole genome shotgun (WGS) entry which is preliminary data.</text>
</comment>
<evidence type="ECO:0000259" key="5">
    <source>
        <dbReference type="PROSITE" id="PS50865"/>
    </source>
</evidence>
<feature type="domain" description="MYND-type" evidence="5">
    <location>
        <begin position="376"/>
        <end position="424"/>
    </location>
</feature>
<protein>
    <submittedName>
        <fullName evidence="6">Zinc finger MYND domain-containing protein</fullName>
    </submittedName>
</protein>
<evidence type="ECO:0000256" key="3">
    <source>
        <dbReference type="ARBA" id="ARBA00022833"/>
    </source>
</evidence>
<organism evidence="6 7">
    <name type="scientific">Phanerochaete sordida</name>
    <dbReference type="NCBI Taxonomy" id="48140"/>
    <lineage>
        <taxon>Eukaryota</taxon>
        <taxon>Fungi</taxon>
        <taxon>Dikarya</taxon>
        <taxon>Basidiomycota</taxon>
        <taxon>Agaricomycotina</taxon>
        <taxon>Agaricomycetes</taxon>
        <taxon>Polyporales</taxon>
        <taxon>Phanerochaetaceae</taxon>
        <taxon>Phanerochaete</taxon>
    </lineage>
</organism>
<dbReference type="EMBL" id="BPQB01000096">
    <property type="protein sequence ID" value="GJE98870.1"/>
    <property type="molecule type" value="Genomic_DNA"/>
</dbReference>
<keyword evidence="1" id="KW-0479">Metal-binding</keyword>
<proteinExistence type="predicted"/>
<evidence type="ECO:0000256" key="1">
    <source>
        <dbReference type="ARBA" id="ARBA00022723"/>
    </source>
</evidence>
<keyword evidence="2 4" id="KW-0863">Zinc-finger</keyword>
<dbReference type="Proteomes" id="UP000703269">
    <property type="component" value="Unassembled WGS sequence"/>
</dbReference>
<dbReference type="GO" id="GO:0008270">
    <property type="term" value="F:zinc ion binding"/>
    <property type="evidence" value="ECO:0007669"/>
    <property type="project" value="UniProtKB-KW"/>
</dbReference>
<dbReference type="PROSITE" id="PS50865">
    <property type="entry name" value="ZF_MYND_2"/>
    <property type="match status" value="1"/>
</dbReference>
<name>A0A9P3GNR6_9APHY</name>
<keyword evidence="3" id="KW-0862">Zinc</keyword>
<evidence type="ECO:0000313" key="7">
    <source>
        <dbReference type="Proteomes" id="UP000703269"/>
    </source>
</evidence>
<evidence type="ECO:0000256" key="4">
    <source>
        <dbReference type="PROSITE-ProRule" id="PRU00134"/>
    </source>
</evidence>
<evidence type="ECO:0000313" key="6">
    <source>
        <dbReference type="EMBL" id="GJE98870.1"/>
    </source>
</evidence>
<dbReference type="InterPro" id="IPR002893">
    <property type="entry name" value="Znf_MYND"/>
</dbReference>
<dbReference type="AlphaFoldDB" id="A0A9P3GNR6"/>
<dbReference type="OrthoDB" id="2786161at2759"/>
<evidence type="ECO:0000256" key="2">
    <source>
        <dbReference type="ARBA" id="ARBA00022771"/>
    </source>
</evidence>
<gene>
    <name evidence="6" type="ORF">PsYK624_151070</name>
</gene>
<accession>A0A9P3GNR6</accession>
<dbReference type="SUPFAM" id="SSF144232">
    <property type="entry name" value="HIT/MYND zinc finger-like"/>
    <property type="match status" value="1"/>
</dbReference>
<dbReference type="Gene3D" id="6.10.140.2220">
    <property type="match status" value="1"/>
</dbReference>
<keyword evidence="7" id="KW-1185">Reference proteome</keyword>
<reference evidence="6 7" key="1">
    <citation type="submission" date="2021-08" db="EMBL/GenBank/DDBJ databases">
        <title>Draft Genome Sequence of Phanerochaete sordida strain YK-624.</title>
        <authorList>
            <person name="Mori T."/>
            <person name="Dohra H."/>
            <person name="Suzuki T."/>
            <person name="Kawagishi H."/>
            <person name="Hirai H."/>
        </authorList>
    </citation>
    <scope>NUCLEOTIDE SEQUENCE [LARGE SCALE GENOMIC DNA]</scope>
    <source>
        <strain evidence="6 7">YK-624</strain>
    </source>
</reference>